<feature type="chain" id="PRO_5047283433" evidence="1">
    <location>
        <begin position="20"/>
        <end position="192"/>
    </location>
</feature>
<dbReference type="RefSeq" id="WP_285674566.1">
    <property type="nucleotide sequence ID" value="NZ_BSYI01000057.1"/>
</dbReference>
<evidence type="ECO:0000313" key="3">
    <source>
        <dbReference type="Proteomes" id="UP001239909"/>
    </source>
</evidence>
<sequence>MRALIAAALAALIALPAAAEGEFSEGSQVTGWDNLAGRENATFTAKVVDIVCALTGDCPADCGAGLRQMGLIREADGKLVLVAKNRQAAFNGGGADLALYCGQTVAVDGLLVGNPELTDTKLYQIFLVKPEGAADWVKADHWTKAWAAKNPEVAGGEGPWFRRDPAVKAEIEAHGYLGLGLERDREFIEENF</sequence>
<name>A0ABQ6LT88_9RHOB</name>
<dbReference type="EMBL" id="BSYI01000057">
    <property type="protein sequence ID" value="GMG85276.1"/>
    <property type="molecule type" value="Genomic_DNA"/>
</dbReference>
<keyword evidence="1" id="KW-0732">Signal</keyword>
<proteinExistence type="predicted"/>
<feature type="signal peptide" evidence="1">
    <location>
        <begin position="1"/>
        <end position="19"/>
    </location>
</feature>
<comment type="caution">
    <text evidence="2">The sequence shown here is derived from an EMBL/GenBank/DDBJ whole genome shotgun (WGS) entry which is preliminary data.</text>
</comment>
<organism evidence="2 3">
    <name type="scientific">Paralimibaculum aggregatum</name>
    <dbReference type="NCBI Taxonomy" id="3036245"/>
    <lineage>
        <taxon>Bacteria</taxon>
        <taxon>Pseudomonadati</taxon>
        <taxon>Pseudomonadota</taxon>
        <taxon>Alphaproteobacteria</taxon>
        <taxon>Rhodobacterales</taxon>
        <taxon>Paracoccaceae</taxon>
        <taxon>Paralimibaculum</taxon>
    </lineage>
</organism>
<protein>
    <submittedName>
        <fullName evidence="2">Uncharacterized protein</fullName>
    </submittedName>
</protein>
<evidence type="ECO:0000256" key="1">
    <source>
        <dbReference type="SAM" id="SignalP"/>
    </source>
</evidence>
<gene>
    <name evidence="2" type="ORF">LNKW23_44940</name>
</gene>
<reference evidence="2 3" key="1">
    <citation type="submission" date="2023-04" db="EMBL/GenBank/DDBJ databases">
        <title>Marinoamorphus aggregata gen. nov., sp. Nov., isolate from tissue of brittle star Ophioplocus japonicus.</title>
        <authorList>
            <person name="Kawano K."/>
            <person name="Sawayama S."/>
            <person name="Nakagawa S."/>
        </authorList>
    </citation>
    <scope>NUCLEOTIDE SEQUENCE [LARGE SCALE GENOMIC DNA]</scope>
    <source>
        <strain evidence="2 3">NKW23</strain>
    </source>
</reference>
<keyword evidence="3" id="KW-1185">Reference proteome</keyword>
<accession>A0ABQ6LT88</accession>
<dbReference type="Proteomes" id="UP001239909">
    <property type="component" value="Unassembled WGS sequence"/>
</dbReference>
<evidence type="ECO:0000313" key="2">
    <source>
        <dbReference type="EMBL" id="GMG85276.1"/>
    </source>
</evidence>